<name>A0A0N5AKN1_9BILA</name>
<organism evidence="2 3">
    <name type="scientific">Syphacia muris</name>
    <dbReference type="NCBI Taxonomy" id="451379"/>
    <lineage>
        <taxon>Eukaryota</taxon>
        <taxon>Metazoa</taxon>
        <taxon>Ecdysozoa</taxon>
        <taxon>Nematoda</taxon>
        <taxon>Chromadorea</taxon>
        <taxon>Rhabditida</taxon>
        <taxon>Spirurina</taxon>
        <taxon>Oxyuridomorpha</taxon>
        <taxon>Oxyuroidea</taxon>
        <taxon>Oxyuridae</taxon>
        <taxon>Syphacia</taxon>
    </lineage>
</organism>
<dbReference type="Proteomes" id="UP000046393">
    <property type="component" value="Unplaced"/>
</dbReference>
<feature type="compositionally biased region" description="Basic and acidic residues" evidence="1">
    <location>
        <begin position="243"/>
        <end position="258"/>
    </location>
</feature>
<feature type="region of interest" description="Disordered" evidence="1">
    <location>
        <begin position="542"/>
        <end position="640"/>
    </location>
</feature>
<accession>A0A0N5AKN1</accession>
<dbReference type="STRING" id="451379.A0A0N5AKN1"/>
<feature type="compositionally biased region" description="Basic and acidic residues" evidence="1">
    <location>
        <begin position="23"/>
        <end position="53"/>
    </location>
</feature>
<sequence length="640" mass="72600">MEVEGLATSLGADNQNFSSSHESTFKEKKDWGFGEHAERIAKREGFSDDRVDAELDYDEDNRDSENFSLHGDEDHEGYHDGGACLVSDDEVQVEAERKNNKSDQSNGDNTNLSEAFVKSNGKEATSTANSAKKKREPSEEGEIDDLEEGELRSDSESDDEQNLDAKSHYELKEQRKTANKGRNVNTQNRMAYANSDNSELGSHGKSAWERGLLQARELMKKATKKKEEPDFEKKRLVLAPSEDMDRRTTDDDSDDSRLLSKNSMRCDISPRRKSQNCNFSYNDSRSRQIRRHDRFSDQSTVDGLGSRNGYRNDHHFEDYGRFVVNYNSVNRSRIPSLMDGIRENRFVEVKKDLGPQVLYPNGRPGSRRRENNIRRSNKRDMPLNERYYVPRRVSRSPHSSRSPLRSLSPRRGVLPVSRSGSEKSGPTRKQHNIGQSLGGGPGIRDPWDRSQRKRNRSRDLPPNTLGAAIHKARISEERSRSRKRPRSTSISESSIPESSSSTTSRSTSSDRRRKAATKVSLASAVPLKNLFDDDGSIRQTDLSSFRIPKKKRSSRSPSRPAAVLNRSANKTHSIHSESYSRNDSQSSLRARWQNTGSPTRNLQQIDKSRIIRNTDAARNERRLSEAKEEISSEESSSSSR</sequence>
<feature type="compositionally biased region" description="Acidic residues" evidence="1">
    <location>
        <begin position="139"/>
        <end position="148"/>
    </location>
</feature>
<evidence type="ECO:0000313" key="3">
    <source>
        <dbReference type="WBParaSite" id="SMUV_0000506001-mRNA-1"/>
    </source>
</evidence>
<feature type="compositionally biased region" description="Basic and acidic residues" evidence="1">
    <location>
        <begin position="221"/>
        <end position="235"/>
    </location>
</feature>
<feature type="compositionally biased region" description="Polar residues" evidence="1">
    <location>
        <begin position="11"/>
        <end position="22"/>
    </location>
</feature>
<feature type="compositionally biased region" description="Low complexity" evidence="1">
    <location>
        <begin position="396"/>
        <end position="415"/>
    </location>
</feature>
<feature type="region of interest" description="Disordered" evidence="1">
    <location>
        <begin position="355"/>
        <end position="519"/>
    </location>
</feature>
<feature type="compositionally biased region" description="Polar residues" evidence="1">
    <location>
        <begin position="102"/>
        <end position="113"/>
    </location>
</feature>
<feature type="region of interest" description="Disordered" evidence="1">
    <location>
        <begin position="221"/>
        <end position="308"/>
    </location>
</feature>
<feature type="compositionally biased region" description="Low complexity" evidence="1">
    <location>
        <begin position="487"/>
        <end position="507"/>
    </location>
</feature>
<evidence type="ECO:0000313" key="2">
    <source>
        <dbReference type="Proteomes" id="UP000046393"/>
    </source>
</evidence>
<reference evidence="3" key="1">
    <citation type="submission" date="2017-02" db="UniProtKB">
        <authorList>
            <consortium name="WormBaseParasite"/>
        </authorList>
    </citation>
    <scope>IDENTIFICATION</scope>
</reference>
<feature type="compositionally biased region" description="Basic and acidic residues" evidence="1">
    <location>
        <begin position="70"/>
        <end position="79"/>
    </location>
</feature>
<dbReference type="AlphaFoldDB" id="A0A0N5AKN1"/>
<dbReference type="WBParaSite" id="SMUV_0000506001-mRNA-1">
    <property type="protein sequence ID" value="SMUV_0000506001-mRNA-1"/>
    <property type="gene ID" value="SMUV_0000506001"/>
</dbReference>
<feature type="compositionally biased region" description="Polar residues" evidence="1">
    <location>
        <begin position="581"/>
        <end position="605"/>
    </location>
</feature>
<feature type="region of interest" description="Disordered" evidence="1">
    <location>
        <begin position="1"/>
        <end position="208"/>
    </location>
</feature>
<feature type="compositionally biased region" description="Basic and acidic residues" evidence="1">
    <location>
        <begin position="163"/>
        <end position="176"/>
    </location>
</feature>
<feature type="compositionally biased region" description="Basic and acidic residues" evidence="1">
    <location>
        <begin position="615"/>
        <end position="630"/>
    </location>
</feature>
<keyword evidence="2" id="KW-1185">Reference proteome</keyword>
<feature type="compositionally biased region" description="Basic and acidic residues" evidence="1">
    <location>
        <begin position="367"/>
        <end position="383"/>
    </location>
</feature>
<evidence type="ECO:0000256" key="1">
    <source>
        <dbReference type="SAM" id="MobiDB-lite"/>
    </source>
</evidence>
<protein>
    <submittedName>
        <fullName evidence="3">BAT2_N domain-containing protein</fullName>
    </submittedName>
</protein>
<feature type="compositionally biased region" description="Polar residues" evidence="1">
    <location>
        <begin position="180"/>
        <end position="200"/>
    </location>
</feature>
<proteinExistence type="predicted"/>